<accession>A0A3P2RF72</accession>
<dbReference type="Proteomes" id="UP000275836">
    <property type="component" value="Unassembled WGS sequence"/>
</dbReference>
<dbReference type="RefSeq" id="WP_124942920.1">
    <property type="nucleotide sequence ID" value="NZ_RHGY01000002.1"/>
</dbReference>
<dbReference type="AlphaFoldDB" id="A0A3P2RF72"/>
<evidence type="ECO:0000313" key="3">
    <source>
        <dbReference type="Proteomes" id="UP000275836"/>
    </source>
</evidence>
<organism evidence="2 3">
    <name type="scientific">Weissella viridescens</name>
    <name type="common">Lactobacillus viridescens</name>
    <dbReference type="NCBI Taxonomy" id="1629"/>
    <lineage>
        <taxon>Bacteria</taxon>
        <taxon>Bacillati</taxon>
        <taxon>Bacillota</taxon>
        <taxon>Bacilli</taxon>
        <taxon>Lactobacillales</taxon>
        <taxon>Lactobacillaceae</taxon>
        <taxon>Weissella</taxon>
    </lineage>
</organism>
<protein>
    <submittedName>
        <fullName evidence="2">Uncharacterized protein</fullName>
    </submittedName>
</protein>
<evidence type="ECO:0000313" key="2">
    <source>
        <dbReference type="EMBL" id="RRG18276.1"/>
    </source>
</evidence>
<feature type="region of interest" description="Disordered" evidence="1">
    <location>
        <begin position="1"/>
        <end position="39"/>
    </location>
</feature>
<proteinExistence type="predicted"/>
<gene>
    <name evidence="2" type="ORF">D3P96_03045</name>
</gene>
<dbReference type="OrthoDB" id="32458at2"/>
<dbReference type="SUPFAM" id="SSF159888">
    <property type="entry name" value="YdhG-like"/>
    <property type="match status" value="1"/>
</dbReference>
<evidence type="ECO:0000256" key="1">
    <source>
        <dbReference type="SAM" id="MobiDB-lite"/>
    </source>
</evidence>
<comment type="caution">
    <text evidence="2">The sequence shown here is derived from an EMBL/GenBank/DDBJ whole genome shotgun (WGS) entry which is preliminary data.</text>
</comment>
<feature type="compositionally biased region" description="Basic and acidic residues" evidence="1">
    <location>
        <begin position="9"/>
        <end position="36"/>
    </location>
</feature>
<reference evidence="2 3" key="1">
    <citation type="submission" date="2018-10" db="EMBL/GenBank/DDBJ databases">
        <title>Draft genome sequence of Weissella viridescens UCO-SMC3.</title>
        <authorList>
            <person name="Garcia-Cancino A."/>
            <person name="Espinoza-Monje M."/>
            <person name="Albarracin L."/>
            <person name="Garcia-Castillo V."/>
            <person name="Campos-Martin J."/>
            <person name="Nakano Y."/>
            <person name="Guitierrez-Zamorano C."/>
            <person name="Ikeda-Ohtsubo W."/>
            <person name="Morita H."/>
            <person name="Kitazawa H."/>
            <person name="Villena J."/>
        </authorList>
    </citation>
    <scope>NUCLEOTIDE SEQUENCE [LARGE SCALE GENOMIC DNA]</scope>
    <source>
        <strain evidence="2 3">UCO-SMC3</strain>
    </source>
</reference>
<dbReference type="EMBL" id="RHGY01000002">
    <property type="protein sequence ID" value="RRG18276.1"/>
    <property type="molecule type" value="Genomic_DNA"/>
</dbReference>
<name>A0A3P2RF72_WEIVI</name>
<sequence>MSEKAGFSDFEKEAMRERAQELRREQENKRSKKNPEADVLETIAEMSDNSAEIAMHIHQLVHELAPDLKAKTWYGMPAYANADNKVVLYFKNAEKFEARYGILGFNDAAHLDAGTMWPVDFAIKNWNDQVAQAVTDLIKKAVVV</sequence>